<keyword evidence="1" id="KW-0812">Transmembrane</keyword>
<feature type="transmembrane region" description="Helical" evidence="1">
    <location>
        <begin position="129"/>
        <end position="146"/>
    </location>
</feature>
<dbReference type="Proteomes" id="UP001597541">
    <property type="component" value="Unassembled WGS sequence"/>
</dbReference>
<name>A0ABW5PHM8_9BACL</name>
<evidence type="ECO:0008006" key="4">
    <source>
        <dbReference type="Google" id="ProtNLM"/>
    </source>
</evidence>
<keyword evidence="1" id="KW-0472">Membrane</keyword>
<protein>
    <recommendedName>
        <fullName evidence="4">DUF4328 domain-containing protein</fullName>
    </recommendedName>
</protein>
<reference evidence="3" key="1">
    <citation type="journal article" date="2019" name="Int. J. Syst. Evol. Microbiol.">
        <title>The Global Catalogue of Microorganisms (GCM) 10K type strain sequencing project: providing services to taxonomists for standard genome sequencing and annotation.</title>
        <authorList>
            <consortium name="The Broad Institute Genomics Platform"/>
            <consortium name="The Broad Institute Genome Sequencing Center for Infectious Disease"/>
            <person name="Wu L."/>
            <person name="Ma J."/>
        </authorList>
    </citation>
    <scope>NUCLEOTIDE SEQUENCE [LARGE SCALE GENOMIC DNA]</scope>
    <source>
        <strain evidence="3">KCTC 3950</strain>
    </source>
</reference>
<evidence type="ECO:0000313" key="3">
    <source>
        <dbReference type="Proteomes" id="UP001597541"/>
    </source>
</evidence>
<evidence type="ECO:0000313" key="2">
    <source>
        <dbReference type="EMBL" id="MFD2614972.1"/>
    </source>
</evidence>
<keyword evidence="3" id="KW-1185">Reference proteome</keyword>
<keyword evidence="1" id="KW-1133">Transmembrane helix</keyword>
<proteinExistence type="predicted"/>
<evidence type="ECO:0000256" key="1">
    <source>
        <dbReference type="SAM" id="Phobius"/>
    </source>
</evidence>
<sequence>MNIQSNTVTVILKILLAAQIFLSASDLVINIVAWYYFSWYDEHLYAFYGFISSLSNLFYMISIPLFLTWIYTVHKDVNRMFMNYPISPGTSIVGLFMPLFNFYFMPKIFLAMGSAFLGNGSARTEGRALRWLALPLLAVILCSRFFNRQVSMSEAPELSLIVKAGVTVLAANCIYMAITWLVSRGITRNTRRQISQEVADIDTAAEQNNSVLTAP</sequence>
<feature type="transmembrane region" description="Helical" evidence="1">
    <location>
        <begin position="44"/>
        <end position="72"/>
    </location>
</feature>
<gene>
    <name evidence="2" type="ORF">ACFSUF_21380</name>
</gene>
<feature type="transmembrane region" description="Helical" evidence="1">
    <location>
        <begin position="92"/>
        <end position="117"/>
    </location>
</feature>
<feature type="transmembrane region" description="Helical" evidence="1">
    <location>
        <begin position="158"/>
        <end position="182"/>
    </location>
</feature>
<organism evidence="2 3">
    <name type="scientific">Paenibacillus gansuensis</name>
    <dbReference type="NCBI Taxonomy" id="306542"/>
    <lineage>
        <taxon>Bacteria</taxon>
        <taxon>Bacillati</taxon>
        <taxon>Bacillota</taxon>
        <taxon>Bacilli</taxon>
        <taxon>Bacillales</taxon>
        <taxon>Paenibacillaceae</taxon>
        <taxon>Paenibacillus</taxon>
    </lineage>
</organism>
<dbReference type="EMBL" id="JBHUME010000015">
    <property type="protein sequence ID" value="MFD2614972.1"/>
    <property type="molecule type" value="Genomic_DNA"/>
</dbReference>
<comment type="caution">
    <text evidence="2">The sequence shown here is derived from an EMBL/GenBank/DDBJ whole genome shotgun (WGS) entry which is preliminary data.</text>
</comment>
<accession>A0ABW5PHM8</accession>
<dbReference type="RefSeq" id="WP_377606402.1">
    <property type="nucleotide sequence ID" value="NZ_JBHUME010000015.1"/>
</dbReference>
<feature type="transmembrane region" description="Helical" evidence="1">
    <location>
        <begin position="14"/>
        <end position="37"/>
    </location>
</feature>